<dbReference type="OMA" id="AICYNSF"/>
<evidence type="ECO:0000259" key="2">
    <source>
        <dbReference type="PROSITE" id="PS50010"/>
    </source>
</evidence>
<dbReference type="PROSITE" id="PS50010">
    <property type="entry name" value="DH_2"/>
    <property type="match status" value="1"/>
</dbReference>
<dbReference type="InterPro" id="IPR000219">
    <property type="entry name" value="DH_dom"/>
</dbReference>
<evidence type="ECO:0000256" key="1">
    <source>
        <dbReference type="SAM" id="MobiDB-lite"/>
    </source>
</evidence>
<dbReference type="PANTHER" id="PTHR12673:SF159">
    <property type="entry name" value="LD03170P"/>
    <property type="match status" value="1"/>
</dbReference>
<organism evidence="3 4">
    <name type="scientific">Tieghemostelium lacteum</name>
    <name type="common">Slime mold</name>
    <name type="synonym">Dictyostelium lacteum</name>
    <dbReference type="NCBI Taxonomy" id="361077"/>
    <lineage>
        <taxon>Eukaryota</taxon>
        <taxon>Amoebozoa</taxon>
        <taxon>Evosea</taxon>
        <taxon>Eumycetozoa</taxon>
        <taxon>Dictyostelia</taxon>
        <taxon>Dictyosteliales</taxon>
        <taxon>Raperosteliaceae</taxon>
        <taxon>Tieghemostelium</taxon>
    </lineage>
</organism>
<dbReference type="GO" id="GO:0005737">
    <property type="term" value="C:cytoplasm"/>
    <property type="evidence" value="ECO:0007669"/>
    <property type="project" value="TreeGrafter"/>
</dbReference>
<dbReference type="Gene3D" id="2.30.29.30">
    <property type="entry name" value="Pleckstrin-homology domain (PH domain)/Phosphotyrosine-binding domain (PTB)"/>
    <property type="match status" value="1"/>
</dbReference>
<protein>
    <submittedName>
        <fullName evidence="3">Pleckstrin (PH) domain-containing protein</fullName>
    </submittedName>
</protein>
<dbReference type="InterPro" id="IPR051092">
    <property type="entry name" value="FYVE_RhoGEF_PH"/>
</dbReference>
<dbReference type="Pfam" id="PF00621">
    <property type="entry name" value="RhoGEF"/>
    <property type="match status" value="1"/>
</dbReference>
<dbReference type="EMBL" id="LODT01000011">
    <property type="protein sequence ID" value="KYR01172.1"/>
    <property type="molecule type" value="Genomic_DNA"/>
</dbReference>
<dbReference type="InterPro" id="IPR011993">
    <property type="entry name" value="PH-like_dom_sf"/>
</dbReference>
<dbReference type="CDD" id="cd00160">
    <property type="entry name" value="RhoGEF"/>
    <property type="match status" value="1"/>
</dbReference>
<evidence type="ECO:0000313" key="4">
    <source>
        <dbReference type="Proteomes" id="UP000076078"/>
    </source>
</evidence>
<gene>
    <name evidence="3" type="ORF">DLAC_02281</name>
</gene>
<proteinExistence type="predicted"/>
<dbReference type="SMART" id="SM00325">
    <property type="entry name" value="RhoGEF"/>
    <property type="match status" value="1"/>
</dbReference>
<reference evidence="3 4" key="1">
    <citation type="submission" date="2015-12" db="EMBL/GenBank/DDBJ databases">
        <title>Dictyostelia acquired genes for synthesis and detection of signals that induce cell-type specialization by lateral gene transfer from prokaryotes.</title>
        <authorList>
            <person name="Gloeckner G."/>
            <person name="Schaap P."/>
        </authorList>
    </citation>
    <scope>NUCLEOTIDE SEQUENCE [LARGE SCALE GENOMIC DNA]</scope>
    <source>
        <strain evidence="3 4">TK</strain>
    </source>
</reference>
<comment type="caution">
    <text evidence="3">The sequence shown here is derived from an EMBL/GenBank/DDBJ whole genome shotgun (WGS) entry which is preliminary data.</text>
</comment>
<accession>A0A152A4K5</accession>
<evidence type="ECO:0000313" key="3">
    <source>
        <dbReference type="EMBL" id="KYR01172.1"/>
    </source>
</evidence>
<dbReference type="Gene3D" id="1.20.900.10">
    <property type="entry name" value="Dbl homology (DH) domain"/>
    <property type="match status" value="1"/>
</dbReference>
<feature type="domain" description="DH" evidence="2">
    <location>
        <begin position="18"/>
        <end position="249"/>
    </location>
</feature>
<dbReference type="OrthoDB" id="660555at2759"/>
<feature type="region of interest" description="Disordered" evidence="1">
    <location>
        <begin position="500"/>
        <end position="544"/>
    </location>
</feature>
<dbReference type="PANTHER" id="PTHR12673">
    <property type="entry name" value="FACIOGENITAL DYSPLASIA PROTEIN"/>
    <property type="match status" value="1"/>
</dbReference>
<dbReference type="Proteomes" id="UP000076078">
    <property type="component" value="Unassembled WGS sequence"/>
</dbReference>
<dbReference type="InterPro" id="IPR035899">
    <property type="entry name" value="DBL_dom_sf"/>
</dbReference>
<feature type="compositionally biased region" description="Low complexity" evidence="1">
    <location>
        <begin position="514"/>
        <end position="530"/>
    </location>
</feature>
<dbReference type="SUPFAM" id="SSF48065">
    <property type="entry name" value="DBL homology domain (DH-domain)"/>
    <property type="match status" value="1"/>
</dbReference>
<sequence>MGNSQSNGIAEDPKLKKQRELILEEIIQTERTYVNYLSVVLEVFMEPMIAKSLIKEVDQKQLFINIETLAEFHQQFFRELALTYNSFNWVTEVPPITPTTIKTTVGTTKAHRKTTIVTTTTMLSQSVQRHDITSLESTREITEIFNNNQENFKMYSTYIIGYDSAVTTLNRLKKKSAVNQFLQKQQTDQRCNGLDLASMLIMPVQRLPRYVLLLNELLKTCPSDNHMISKLLSRCIQVIKDTTIFINEAKRDDENFNRVLLLQDTLVDKVQLAEPHRKLYIDGECTLHSVFPCKMEDEILKKIRRARAASKPQDREKFSESFVFPPQYRVESQTISYYLFNDSIVFLYQKPQKSTFSISKRIWSISNVSITEKLKLIDVLDIFTFKNSLLVTTEKSIYFLIMKSQMDKEKFIKIFQMSKVDWGSKEDHKMYNNNNNSTIITNNDLPSVLTLRFRDDSFLQTIDINSNDTTSNNNNNNISNGSGTITSKSSFFSLSSSTKETTTTTVPEHKRKQSVSVSSSKKVDTGTTSKGKSKSMFFNSLSSK</sequence>
<dbReference type="InParanoid" id="A0A152A4K5"/>
<dbReference type="AlphaFoldDB" id="A0A152A4K5"/>
<name>A0A152A4K5_TIELA</name>
<keyword evidence="4" id="KW-1185">Reference proteome</keyword>
<dbReference type="GO" id="GO:0005085">
    <property type="term" value="F:guanyl-nucleotide exchange factor activity"/>
    <property type="evidence" value="ECO:0007669"/>
    <property type="project" value="InterPro"/>
</dbReference>
<dbReference type="FunCoup" id="A0A152A4K5">
    <property type="interactions" value="103"/>
</dbReference>